<dbReference type="EMBL" id="BONJ01000001">
    <property type="protein sequence ID" value="GIG12051.1"/>
    <property type="molecule type" value="Genomic_DNA"/>
</dbReference>
<dbReference type="InterPro" id="IPR006311">
    <property type="entry name" value="TAT_signal"/>
</dbReference>
<reference evidence="1" key="1">
    <citation type="submission" date="2021-01" db="EMBL/GenBank/DDBJ databases">
        <title>Whole genome shotgun sequence of Catellatospora methionotrophica NBRC 14553.</title>
        <authorList>
            <person name="Komaki H."/>
            <person name="Tamura T."/>
        </authorList>
    </citation>
    <scope>NUCLEOTIDE SEQUENCE</scope>
    <source>
        <strain evidence="1">NBRC 14553</strain>
    </source>
</reference>
<comment type="caution">
    <text evidence="1">The sequence shown here is derived from an EMBL/GenBank/DDBJ whole genome shotgun (WGS) entry which is preliminary data.</text>
</comment>
<keyword evidence="2" id="KW-1185">Reference proteome</keyword>
<dbReference type="AlphaFoldDB" id="A0A8J3LBL7"/>
<name>A0A8J3LBL7_9ACTN</name>
<dbReference type="Proteomes" id="UP000660339">
    <property type="component" value="Unassembled WGS sequence"/>
</dbReference>
<evidence type="ECO:0000313" key="1">
    <source>
        <dbReference type="EMBL" id="GIG12051.1"/>
    </source>
</evidence>
<organism evidence="1 2">
    <name type="scientific">Catellatospora methionotrophica</name>
    <dbReference type="NCBI Taxonomy" id="121620"/>
    <lineage>
        <taxon>Bacteria</taxon>
        <taxon>Bacillati</taxon>
        <taxon>Actinomycetota</taxon>
        <taxon>Actinomycetes</taxon>
        <taxon>Micromonosporales</taxon>
        <taxon>Micromonosporaceae</taxon>
        <taxon>Catellatospora</taxon>
    </lineage>
</organism>
<accession>A0A8J3LBL7</accession>
<dbReference type="PROSITE" id="PS51318">
    <property type="entry name" value="TAT"/>
    <property type="match status" value="1"/>
</dbReference>
<sequence>MNTEDRPRRRSGLRLAVAAAVAALVVVSAAGVAVAGSDTVAAPAAAARTDAFTRDQVGDIGLEPNPSGLPFWASPDIKVCATALGCASDQPLTVGGTAYVFITLNVPGPYGTGVSNGTMNVYWTLLGGAAQWPADWTSIGSVAVPASPGVTTITIPWVGVPDDGPAPGAHFCLLSRWVSPTDPMTFEGPNTVANTTANNNISWHNVAPIPVNAGTSTGTTVPFAVGNVANVPTDNDLVFGQGADRRFENVGGKVVVDLGGQLFQRWQQAGAKGTAIRPIGGTKIQILDLATARIAGIRINPGERPQVLLNFTAAQPASTVFPITVTQFGPGHAGAQPTDIGGVQYDVTVRRG</sequence>
<dbReference type="RefSeq" id="WP_166380390.1">
    <property type="nucleotide sequence ID" value="NZ_BAAATT010000011.1"/>
</dbReference>
<protein>
    <submittedName>
        <fullName evidence="1">Uncharacterized protein</fullName>
    </submittedName>
</protein>
<proteinExistence type="predicted"/>
<gene>
    <name evidence="1" type="ORF">Cme02nite_03830</name>
</gene>
<evidence type="ECO:0000313" key="2">
    <source>
        <dbReference type="Proteomes" id="UP000660339"/>
    </source>
</evidence>